<dbReference type="InterPro" id="IPR036065">
    <property type="entry name" value="BolA-like_sf"/>
</dbReference>
<dbReference type="GO" id="GO:0016226">
    <property type="term" value="P:iron-sulfur cluster assembly"/>
    <property type="evidence" value="ECO:0007669"/>
    <property type="project" value="TreeGrafter"/>
</dbReference>
<comment type="similarity">
    <text evidence="1">Belongs to the BolA/IbaG family.</text>
</comment>
<gene>
    <name evidence="3" type="ORF">PPRO1472_LOCUS179</name>
</gene>
<sequence>MAAPVSCAPCCAPCSAPLALARRPRSLRSPTLTGKVRATRGTYESGEAPMGGPGQCTPAIVASMTSKIKQELETSDVDVQPSADASCVAITVVSELFEGKDDIKRQRLVYKAIWEEMSTTLHAVDELHLRTPTERDSLQ</sequence>
<protein>
    <recommendedName>
        <fullName evidence="4">BolA-like protein</fullName>
    </recommendedName>
</protein>
<dbReference type="PANTHER" id="PTHR46230:SF4">
    <property type="entry name" value="PROTEIN BOLA4, CHLOROPLASTIC_MITOCHONDRIAL"/>
    <property type="match status" value="1"/>
</dbReference>
<dbReference type="EMBL" id="HBDW01000250">
    <property type="protein sequence ID" value="CAD8216739.1"/>
    <property type="molecule type" value="Transcribed_RNA"/>
</dbReference>
<evidence type="ECO:0000256" key="2">
    <source>
        <dbReference type="SAM" id="MobiDB-lite"/>
    </source>
</evidence>
<name>A0A7R9SW36_9CHLO</name>
<evidence type="ECO:0000256" key="1">
    <source>
        <dbReference type="RuleBase" id="RU003860"/>
    </source>
</evidence>
<evidence type="ECO:0008006" key="4">
    <source>
        <dbReference type="Google" id="ProtNLM"/>
    </source>
</evidence>
<feature type="region of interest" description="Disordered" evidence="2">
    <location>
        <begin position="31"/>
        <end position="54"/>
    </location>
</feature>
<organism evidence="3">
    <name type="scientific">Pycnococcus provasolii</name>
    <dbReference type="NCBI Taxonomy" id="41880"/>
    <lineage>
        <taxon>Eukaryota</taxon>
        <taxon>Viridiplantae</taxon>
        <taxon>Chlorophyta</taxon>
        <taxon>Pseudoscourfieldiophyceae</taxon>
        <taxon>Pseudoscourfieldiales</taxon>
        <taxon>Pycnococcaceae</taxon>
        <taxon>Pycnococcus</taxon>
    </lineage>
</organism>
<proteinExistence type="inferred from homology"/>
<dbReference type="AlphaFoldDB" id="A0A7R9SW36"/>
<dbReference type="PANTHER" id="PTHR46230">
    <property type="match status" value="1"/>
</dbReference>
<dbReference type="Gene3D" id="3.30.300.90">
    <property type="entry name" value="BolA-like"/>
    <property type="match status" value="1"/>
</dbReference>
<dbReference type="InterPro" id="IPR002634">
    <property type="entry name" value="BolA"/>
</dbReference>
<dbReference type="SUPFAM" id="SSF82657">
    <property type="entry name" value="BolA-like"/>
    <property type="match status" value="1"/>
</dbReference>
<evidence type="ECO:0000313" key="3">
    <source>
        <dbReference type="EMBL" id="CAD8216739.1"/>
    </source>
</evidence>
<dbReference type="Pfam" id="PF01722">
    <property type="entry name" value="BolA"/>
    <property type="match status" value="1"/>
</dbReference>
<accession>A0A7R9SW36</accession>
<reference evidence="3" key="1">
    <citation type="submission" date="2021-01" db="EMBL/GenBank/DDBJ databases">
        <authorList>
            <person name="Corre E."/>
            <person name="Pelletier E."/>
            <person name="Niang G."/>
            <person name="Scheremetjew M."/>
            <person name="Finn R."/>
            <person name="Kale V."/>
            <person name="Holt S."/>
            <person name="Cochrane G."/>
            <person name="Meng A."/>
            <person name="Brown T."/>
            <person name="Cohen L."/>
        </authorList>
    </citation>
    <scope>NUCLEOTIDE SEQUENCE</scope>
    <source>
        <strain evidence="3">RCC251</strain>
    </source>
</reference>